<dbReference type="PROSITE" id="PS50937">
    <property type="entry name" value="HTH_MERR_2"/>
    <property type="match status" value="1"/>
</dbReference>
<evidence type="ECO:0000256" key="3">
    <source>
        <dbReference type="ARBA" id="ARBA00017250"/>
    </source>
</evidence>
<evidence type="ECO:0000259" key="13">
    <source>
        <dbReference type="PROSITE" id="PS50937"/>
    </source>
</evidence>
<proteinExistence type="predicted"/>
<dbReference type="CDD" id="cd01108">
    <property type="entry name" value="HTH_CueR"/>
    <property type="match status" value="1"/>
</dbReference>
<evidence type="ECO:0000256" key="6">
    <source>
        <dbReference type="ARBA" id="ARBA00023008"/>
    </source>
</evidence>
<dbReference type="Gene3D" id="1.10.1660.10">
    <property type="match status" value="1"/>
</dbReference>
<dbReference type="GO" id="GO:0005737">
    <property type="term" value="C:cytoplasm"/>
    <property type="evidence" value="ECO:0007669"/>
    <property type="project" value="UniProtKB-SubCell"/>
</dbReference>
<dbReference type="NCBIfam" id="TIGR02044">
    <property type="entry name" value="CueR"/>
    <property type="match status" value="1"/>
</dbReference>
<comment type="subunit">
    <text evidence="2">Homodimer.</text>
</comment>
<keyword evidence="5" id="KW-0479">Metal-binding</keyword>
<evidence type="ECO:0000256" key="12">
    <source>
        <dbReference type="ARBA" id="ARBA00032335"/>
    </source>
</evidence>
<dbReference type="GO" id="GO:0045893">
    <property type="term" value="P:positive regulation of DNA-templated transcription"/>
    <property type="evidence" value="ECO:0007669"/>
    <property type="project" value="InterPro"/>
</dbReference>
<feature type="domain" description="HTH merR-type" evidence="13">
    <location>
        <begin position="1"/>
        <end position="69"/>
    </location>
</feature>
<reference evidence="14 15" key="1">
    <citation type="journal article" date="2019" name="Int. J. Syst. Evol. Microbiol.">
        <title>Limnobaculum parvum gen. nov., sp. nov., isolated from a freshwater lake.</title>
        <authorList>
            <person name="Baek C."/>
            <person name="Shin S.K."/>
            <person name="Yi H."/>
        </authorList>
    </citation>
    <scope>NUCLEOTIDE SEQUENCE [LARGE SCALE GENOMIC DNA]</scope>
    <source>
        <strain evidence="14 15">HYN0051</strain>
    </source>
</reference>
<dbReference type="InterPro" id="IPR047057">
    <property type="entry name" value="MerR_fam"/>
</dbReference>
<dbReference type="PRINTS" id="PR00040">
    <property type="entry name" value="HTHMERR"/>
</dbReference>
<dbReference type="OrthoDB" id="9808480at2"/>
<sequence>MNISQVAEKTGLSSKAIRFYEEKGLITPPNRSLNGYRTYNSRNIEELTLLRQARLVGFTLEECKELLALFHNADRRSADVKARTLEKVADIDKHIAELTQMRERLMELVALCPGDSGADCPIIDSFTGCCRHGKEASY</sequence>
<dbReference type="Pfam" id="PF13411">
    <property type="entry name" value="MerR_1"/>
    <property type="match status" value="1"/>
</dbReference>
<evidence type="ECO:0000256" key="9">
    <source>
        <dbReference type="ARBA" id="ARBA00023159"/>
    </source>
</evidence>
<dbReference type="SUPFAM" id="SSF46955">
    <property type="entry name" value="Putative DNA-binding domain"/>
    <property type="match status" value="1"/>
</dbReference>
<keyword evidence="10" id="KW-0804">Transcription</keyword>
<evidence type="ECO:0000313" key="15">
    <source>
        <dbReference type="Proteomes" id="UP000244908"/>
    </source>
</evidence>
<keyword evidence="4" id="KW-0963">Cytoplasm</keyword>
<comment type="subcellular location">
    <subcellularLocation>
        <location evidence="1">Cytoplasm</location>
    </subcellularLocation>
</comment>
<keyword evidence="9" id="KW-0010">Activator</keyword>
<dbReference type="Proteomes" id="UP000244908">
    <property type="component" value="Chromosome"/>
</dbReference>
<evidence type="ECO:0000256" key="7">
    <source>
        <dbReference type="ARBA" id="ARBA00023015"/>
    </source>
</evidence>
<evidence type="ECO:0000256" key="10">
    <source>
        <dbReference type="ARBA" id="ARBA00023163"/>
    </source>
</evidence>
<gene>
    <name evidence="14" type="primary">cueR</name>
    <name evidence="14" type="ORF">HYN51_03780</name>
</gene>
<dbReference type="PANTHER" id="PTHR30204">
    <property type="entry name" value="REDOX-CYCLING DRUG-SENSING TRANSCRIPTIONAL ACTIVATOR SOXR"/>
    <property type="match status" value="1"/>
</dbReference>
<dbReference type="EMBL" id="CP029185">
    <property type="protein sequence ID" value="AWH87756.1"/>
    <property type="molecule type" value="Genomic_DNA"/>
</dbReference>
<evidence type="ECO:0000256" key="8">
    <source>
        <dbReference type="ARBA" id="ARBA00023125"/>
    </source>
</evidence>
<dbReference type="AlphaFoldDB" id="A0A2Y9TVX3"/>
<dbReference type="InterPro" id="IPR000551">
    <property type="entry name" value="MerR-type_HTH_dom"/>
</dbReference>
<dbReference type="PANTHER" id="PTHR30204:SF16">
    <property type="entry name" value="HTH-TYPE TRANSCRIPTIONAL REGULATOR CUER"/>
    <property type="match status" value="1"/>
</dbReference>
<name>A0A2Y9TVX3_9GAMM</name>
<dbReference type="GO" id="GO:0003677">
    <property type="term" value="F:DNA binding"/>
    <property type="evidence" value="ECO:0007669"/>
    <property type="project" value="UniProtKB-KW"/>
</dbReference>
<evidence type="ECO:0000256" key="1">
    <source>
        <dbReference type="ARBA" id="ARBA00004496"/>
    </source>
</evidence>
<evidence type="ECO:0000256" key="5">
    <source>
        <dbReference type="ARBA" id="ARBA00022723"/>
    </source>
</evidence>
<evidence type="ECO:0000256" key="4">
    <source>
        <dbReference type="ARBA" id="ARBA00022490"/>
    </source>
</evidence>
<dbReference type="InterPro" id="IPR011789">
    <property type="entry name" value="CueR"/>
</dbReference>
<evidence type="ECO:0000313" key="14">
    <source>
        <dbReference type="EMBL" id="AWH87756.1"/>
    </source>
</evidence>
<dbReference type="InterPro" id="IPR009061">
    <property type="entry name" value="DNA-bd_dom_put_sf"/>
</dbReference>
<keyword evidence="7" id="KW-0805">Transcription regulation</keyword>
<dbReference type="KEGG" id="lpv:HYN51_03780"/>
<protein>
    <recommendedName>
        <fullName evidence="3">HTH-type transcriptional regulator CueR</fullName>
    </recommendedName>
    <alternativeName>
        <fullName evidence="12">Copper efflux regulator</fullName>
    </alternativeName>
    <alternativeName>
        <fullName evidence="11">Copper export regulator</fullName>
    </alternativeName>
</protein>
<dbReference type="GO" id="GO:0005507">
    <property type="term" value="F:copper ion binding"/>
    <property type="evidence" value="ECO:0007669"/>
    <property type="project" value="InterPro"/>
</dbReference>
<accession>A0A2Y9TVX3</accession>
<dbReference type="GO" id="GO:0003700">
    <property type="term" value="F:DNA-binding transcription factor activity"/>
    <property type="evidence" value="ECO:0007669"/>
    <property type="project" value="InterPro"/>
</dbReference>
<dbReference type="PROSITE" id="PS00552">
    <property type="entry name" value="HTH_MERR_1"/>
    <property type="match status" value="1"/>
</dbReference>
<dbReference type="RefSeq" id="WP_108899844.1">
    <property type="nucleotide sequence ID" value="NZ_CP029185.2"/>
</dbReference>
<evidence type="ECO:0000256" key="11">
    <source>
        <dbReference type="ARBA" id="ARBA00031472"/>
    </source>
</evidence>
<organism evidence="14 15">
    <name type="scientific">Limnobaculum parvum</name>
    <dbReference type="NCBI Taxonomy" id="2172103"/>
    <lineage>
        <taxon>Bacteria</taxon>
        <taxon>Pseudomonadati</taxon>
        <taxon>Pseudomonadota</taxon>
        <taxon>Gammaproteobacteria</taxon>
        <taxon>Enterobacterales</taxon>
        <taxon>Budviciaceae</taxon>
        <taxon>Limnobaculum</taxon>
    </lineage>
</organism>
<dbReference type="SMART" id="SM00422">
    <property type="entry name" value="HTH_MERR"/>
    <property type="match status" value="1"/>
</dbReference>
<evidence type="ECO:0000256" key="2">
    <source>
        <dbReference type="ARBA" id="ARBA00011738"/>
    </source>
</evidence>
<keyword evidence="6" id="KW-0186">Copper</keyword>
<keyword evidence="15" id="KW-1185">Reference proteome</keyword>
<keyword evidence="8" id="KW-0238">DNA-binding</keyword>